<dbReference type="InterPro" id="IPR045851">
    <property type="entry name" value="AMP-bd_C_sf"/>
</dbReference>
<name>A0A162VB40_DIDRA</name>
<sequence>MVIFKSRQPPIDLPAHLTDWDWLFDSSYSPLSKFPPNELAGFQNAITKERVNWADVKKYSTFISTALVKKYGLKTGETVSLFGQNTVWYPVAMFAGLRVGAKISGASPAYNVEEMTFALKTADSKFLLTTPGSMEVASASAKAAGLPQSNIFLLEGELPGYTTVQELIRIGQSYGEDGQSPTFKIPPGKKNKDVCGFLSFSSGTTGLPKAVMISHQNVIAQCLQIQQITPETQKKIMAVLPLFHITGLVHQMHLPILLNAEVIMLPQFTMEGMLNTIVEYKLGELLLVPPILIRLVRDPIVDKYDLSHITRFSSGAAPLSEEVIQLLRKKFPSTGFKQGYGMTESCSCITAHPPEKFDYKYAHSGGAIVASTEVKIIKPDGTEAGFNEDGEVLARGPQIVMGYLNNAKATAETFDADGFLHTGDQGSIDEENMIHISDRIKELIKVKGIGVAPAELEDLLLGHAKVEDVAVMSVPDEYSGELPKAYISLKPGIEESAAVGKEIIAYVKEKKVRYKWLNQVEFVSLAVRVETLIQPLSQSDQIKEIPKSPSGKILRRVLRDKEKASTFGLVIKDEARPKL</sequence>
<dbReference type="InterPro" id="IPR025110">
    <property type="entry name" value="AMP-bd_C"/>
</dbReference>
<dbReference type="OrthoDB" id="6509636at2759"/>
<dbReference type="Gene3D" id="3.30.300.30">
    <property type="match status" value="1"/>
</dbReference>
<dbReference type="Pfam" id="PF00501">
    <property type="entry name" value="AMP-binding"/>
    <property type="match status" value="1"/>
</dbReference>
<dbReference type="AlphaFoldDB" id="A0A162VB40"/>
<proteinExistence type="predicted"/>
<dbReference type="PANTHER" id="PTHR24096">
    <property type="entry name" value="LONG-CHAIN-FATTY-ACID--COA LIGASE"/>
    <property type="match status" value="1"/>
</dbReference>
<dbReference type="Gene3D" id="3.40.50.980">
    <property type="match status" value="2"/>
</dbReference>
<keyword evidence="2" id="KW-1185">Reference proteome</keyword>
<dbReference type="GO" id="GO:0016405">
    <property type="term" value="F:CoA-ligase activity"/>
    <property type="evidence" value="ECO:0007669"/>
    <property type="project" value="TreeGrafter"/>
</dbReference>
<protein>
    <submittedName>
        <fullName evidence="1">Catalytic</fullName>
    </submittedName>
</protein>
<dbReference type="InterPro" id="IPR000873">
    <property type="entry name" value="AMP-dep_synth/lig_dom"/>
</dbReference>
<evidence type="ECO:0000313" key="1">
    <source>
        <dbReference type="EMBL" id="KZM18337.1"/>
    </source>
</evidence>
<dbReference type="EMBL" id="JYNV01000333">
    <property type="protein sequence ID" value="KZM18337.1"/>
    <property type="molecule type" value="Genomic_DNA"/>
</dbReference>
<dbReference type="STRING" id="5454.A0A162VB40"/>
<dbReference type="InterPro" id="IPR020845">
    <property type="entry name" value="AMP-binding_CS"/>
</dbReference>
<organism evidence="1 2">
    <name type="scientific">Didymella rabiei</name>
    <name type="common">Chickpea ascochyta blight fungus</name>
    <name type="synonym">Mycosphaerella rabiei</name>
    <dbReference type="NCBI Taxonomy" id="5454"/>
    <lineage>
        <taxon>Eukaryota</taxon>
        <taxon>Fungi</taxon>
        <taxon>Dikarya</taxon>
        <taxon>Ascomycota</taxon>
        <taxon>Pezizomycotina</taxon>
        <taxon>Dothideomycetes</taxon>
        <taxon>Pleosporomycetidae</taxon>
        <taxon>Pleosporales</taxon>
        <taxon>Pleosporineae</taxon>
        <taxon>Didymellaceae</taxon>
        <taxon>Ascochyta</taxon>
    </lineage>
</organism>
<accession>A0A162VB40</accession>
<gene>
    <name evidence="1" type="ORF">ST47_g10484</name>
</gene>
<dbReference type="SUPFAM" id="SSF56801">
    <property type="entry name" value="Acetyl-CoA synthetase-like"/>
    <property type="match status" value="1"/>
</dbReference>
<dbReference type="PROSITE" id="PS00455">
    <property type="entry name" value="AMP_BINDING"/>
    <property type="match status" value="1"/>
</dbReference>
<dbReference type="PANTHER" id="PTHR24096:SF422">
    <property type="entry name" value="BCDNA.GH02901"/>
    <property type="match status" value="1"/>
</dbReference>
<dbReference type="Gene3D" id="2.30.38.10">
    <property type="entry name" value="Luciferase, Domain 3"/>
    <property type="match status" value="1"/>
</dbReference>
<comment type="caution">
    <text evidence="1">The sequence shown here is derived from an EMBL/GenBank/DDBJ whole genome shotgun (WGS) entry which is preliminary data.</text>
</comment>
<dbReference type="Pfam" id="PF13193">
    <property type="entry name" value="AMP-binding_C"/>
    <property type="match status" value="1"/>
</dbReference>
<evidence type="ECO:0000313" key="2">
    <source>
        <dbReference type="Proteomes" id="UP000076837"/>
    </source>
</evidence>
<reference evidence="1 2" key="1">
    <citation type="journal article" date="2016" name="Sci. Rep.">
        <title>Draft genome sequencing and secretome analysis of fungal phytopathogen Ascochyta rabiei provides insight into the necrotrophic effector repertoire.</title>
        <authorList>
            <person name="Verma S."/>
            <person name="Gazara R.K."/>
            <person name="Nizam S."/>
            <person name="Parween S."/>
            <person name="Chattopadhyay D."/>
            <person name="Verma P.K."/>
        </authorList>
    </citation>
    <scope>NUCLEOTIDE SEQUENCE [LARGE SCALE GENOMIC DNA]</scope>
    <source>
        <strain evidence="1 2">ArDII</strain>
    </source>
</reference>
<dbReference type="Proteomes" id="UP000076837">
    <property type="component" value="Unassembled WGS sequence"/>
</dbReference>